<evidence type="ECO:0000256" key="6">
    <source>
        <dbReference type="ARBA" id="ARBA00049348"/>
    </source>
</evidence>
<dbReference type="PANTHER" id="PTHR10815">
    <property type="entry name" value="METHYLATED-DNA--PROTEIN-CYSTEINE METHYLTRANSFERASE"/>
    <property type="match status" value="1"/>
</dbReference>
<accession>A0A1K0GFP6</accession>
<comment type="catalytic activity">
    <reaction evidence="1">
        <text>a 4-O-methyl-thymidine in DNA + L-cysteinyl-[protein] = a thymidine in DNA + S-methyl-L-cysteinyl-[protein]</text>
        <dbReference type="Rhea" id="RHEA:53428"/>
        <dbReference type="Rhea" id="RHEA-COMP:10131"/>
        <dbReference type="Rhea" id="RHEA-COMP:10132"/>
        <dbReference type="Rhea" id="RHEA-COMP:13555"/>
        <dbReference type="Rhea" id="RHEA-COMP:13556"/>
        <dbReference type="ChEBI" id="CHEBI:29950"/>
        <dbReference type="ChEBI" id="CHEBI:82612"/>
        <dbReference type="ChEBI" id="CHEBI:137386"/>
        <dbReference type="ChEBI" id="CHEBI:137387"/>
        <dbReference type="EC" id="2.1.1.63"/>
    </reaction>
</comment>
<dbReference type="GO" id="GO:0003908">
    <property type="term" value="F:methylated-DNA-[protein]-cysteine S-methyltransferase activity"/>
    <property type="evidence" value="ECO:0007669"/>
    <property type="project" value="UniProtKB-EC"/>
</dbReference>
<dbReference type="InterPro" id="IPR036217">
    <property type="entry name" value="MethylDNA_cys_MeTrfase_DNAb"/>
</dbReference>
<dbReference type="Proteomes" id="UP000182486">
    <property type="component" value="Unassembled WGS sequence"/>
</dbReference>
<evidence type="ECO:0000256" key="2">
    <source>
        <dbReference type="ARBA" id="ARBA00022603"/>
    </source>
</evidence>
<dbReference type="InterPro" id="IPR001497">
    <property type="entry name" value="MethylDNA_cys_MeTrfase_AS"/>
</dbReference>
<evidence type="ECO:0000259" key="7">
    <source>
        <dbReference type="Pfam" id="PF01035"/>
    </source>
</evidence>
<dbReference type="PANTHER" id="PTHR10815:SF13">
    <property type="entry name" value="METHYLATED-DNA--PROTEIN-CYSTEINE METHYLTRANSFERASE"/>
    <property type="match status" value="1"/>
</dbReference>
<dbReference type="EMBL" id="MEIA01000553">
    <property type="protein sequence ID" value="OJF09668.1"/>
    <property type="molecule type" value="Genomic_DNA"/>
</dbReference>
<reference evidence="8 9" key="1">
    <citation type="submission" date="2016-09" db="EMBL/GenBank/DDBJ databases">
        <title>Couchioplanes caeruleus draft genome sequence.</title>
        <authorList>
            <person name="Sheehan J."/>
            <person name="Caffrey P."/>
        </authorList>
    </citation>
    <scope>NUCLEOTIDE SEQUENCE [LARGE SCALE GENOMIC DNA]</scope>
    <source>
        <strain evidence="8 9">DSM 43634</strain>
    </source>
</reference>
<dbReference type="SUPFAM" id="SSF46767">
    <property type="entry name" value="Methylated DNA-protein cysteine methyltransferase, C-terminal domain"/>
    <property type="match status" value="1"/>
</dbReference>
<keyword evidence="9" id="KW-1185">Reference proteome</keyword>
<keyword evidence="5" id="KW-0234">DNA repair</keyword>
<keyword evidence="2 8" id="KW-0489">Methyltransferase</keyword>
<dbReference type="PROSITE" id="PS00374">
    <property type="entry name" value="MGMT"/>
    <property type="match status" value="1"/>
</dbReference>
<keyword evidence="4" id="KW-0227">DNA damage</keyword>
<gene>
    <name evidence="8" type="ORF">BG844_36495</name>
</gene>
<evidence type="ECO:0000256" key="1">
    <source>
        <dbReference type="ARBA" id="ARBA00001286"/>
    </source>
</evidence>
<protein>
    <submittedName>
        <fullName evidence="8">Cysteine methyltransferase</fullName>
    </submittedName>
</protein>
<dbReference type="AlphaFoldDB" id="A0A1K0GFP6"/>
<dbReference type="CDD" id="cd06445">
    <property type="entry name" value="ATase"/>
    <property type="match status" value="1"/>
</dbReference>
<organism evidence="8 9">
    <name type="scientific">Couchioplanes caeruleus subsp. caeruleus</name>
    <dbReference type="NCBI Taxonomy" id="56427"/>
    <lineage>
        <taxon>Bacteria</taxon>
        <taxon>Bacillati</taxon>
        <taxon>Actinomycetota</taxon>
        <taxon>Actinomycetes</taxon>
        <taxon>Micromonosporales</taxon>
        <taxon>Micromonosporaceae</taxon>
        <taxon>Couchioplanes</taxon>
    </lineage>
</organism>
<evidence type="ECO:0000313" key="9">
    <source>
        <dbReference type="Proteomes" id="UP000182486"/>
    </source>
</evidence>
<dbReference type="InterPro" id="IPR036388">
    <property type="entry name" value="WH-like_DNA-bd_sf"/>
</dbReference>
<name>A0A1K0GFP6_9ACTN</name>
<sequence>MSMMEYTTLETPAGPFTYVVSDAGAVRAAGFTADAGELLPLVHERLREETRPAASPGPVGDAVRSYLDGDLTAIDEVVVDQHTGGPFLAQAWRVMREIKPGAPLTYAGFAELTGRPAAIRAAATACARNAAALFVPCHRVLGTDGTLRGYRWGLGVKTWLLEHEQARSLTA</sequence>
<evidence type="ECO:0000313" key="8">
    <source>
        <dbReference type="EMBL" id="OJF09668.1"/>
    </source>
</evidence>
<dbReference type="RefSeq" id="WP_071810073.1">
    <property type="nucleotide sequence ID" value="NZ_MEIA01000553.1"/>
</dbReference>
<dbReference type="GO" id="GO:0006281">
    <property type="term" value="P:DNA repair"/>
    <property type="evidence" value="ECO:0007669"/>
    <property type="project" value="UniProtKB-KW"/>
</dbReference>
<dbReference type="GO" id="GO:0032259">
    <property type="term" value="P:methylation"/>
    <property type="evidence" value="ECO:0007669"/>
    <property type="project" value="UniProtKB-KW"/>
</dbReference>
<comment type="caution">
    <text evidence="8">The sequence shown here is derived from an EMBL/GenBank/DDBJ whole genome shotgun (WGS) entry which is preliminary data.</text>
</comment>
<evidence type="ECO:0000256" key="4">
    <source>
        <dbReference type="ARBA" id="ARBA00022763"/>
    </source>
</evidence>
<feature type="domain" description="Methylated-DNA-[protein]-cysteine S-methyltransferase DNA binding" evidence="7">
    <location>
        <begin position="87"/>
        <end position="165"/>
    </location>
</feature>
<dbReference type="NCBIfam" id="TIGR00589">
    <property type="entry name" value="ogt"/>
    <property type="match status" value="1"/>
</dbReference>
<dbReference type="InterPro" id="IPR014048">
    <property type="entry name" value="MethylDNA_cys_MeTrfase_DNA-bd"/>
</dbReference>
<keyword evidence="3 8" id="KW-0808">Transferase</keyword>
<comment type="catalytic activity">
    <reaction evidence="6">
        <text>a 6-O-methyl-2'-deoxyguanosine in DNA + L-cysteinyl-[protein] = S-methyl-L-cysteinyl-[protein] + a 2'-deoxyguanosine in DNA</text>
        <dbReference type="Rhea" id="RHEA:24000"/>
        <dbReference type="Rhea" id="RHEA-COMP:10131"/>
        <dbReference type="Rhea" id="RHEA-COMP:10132"/>
        <dbReference type="Rhea" id="RHEA-COMP:11367"/>
        <dbReference type="Rhea" id="RHEA-COMP:11368"/>
        <dbReference type="ChEBI" id="CHEBI:29950"/>
        <dbReference type="ChEBI" id="CHEBI:82612"/>
        <dbReference type="ChEBI" id="CHEBI:85445"/>
        <dbReference type="ChEBI" id="CHEBI:85448"/>
        <dbReference type="EC" id="2.1.1.63"/>
    </reaction>
</comment>
<dbReference type="Pfam" id="PF01035">
    <property type="entry name" value="DNA_binding_1"/>
    <property type="match status" value="1"/>
</dbReference>
<proteinExistence type="predicted"/>
<evidence type="ECO:0000256" key="5">
    <source>
        <dbReference type="ARBA" id="ARBA00023204"/>
    </source>
</evidence>
<dbReference type="Gene3D" id="1.10.10.10">
    <property type="entry name" value="Winged helix-like DNA-binding domain superfamily/Winged helix DNA-binding domain"/>
    <property type="match status" value="1"/>
</dbReference>
<evidence type="ECO:0000256" key="3">
    <source>
        <dbReference type="ARBA" id="ARBA00022679"/>
    </source>
</evidence>